<dbReference type="RefSeq" id="WP_065548826.1">
    <property type="nucleotide sequence ID" value="NZ_JANJZD010000001.1"/>
</dbReference>
<sequence length="164" mass="19042">MKRKETTTKEDLLTVINILENAGIIYWIDGGWGVDILAGKQTRLHRDIDVNFDAKHTEKLLKILLEYGYEVDTDWTPVRIELYSDKNGYLDIHPFVLNEDGTSKQADLEGGWYEFEKDYFSNAIFEGRSIPCISLKGQKIFHSGYELRDKDKHDISILEKLLNQ</sequence>
<dbReference type="Gene3D" id="3.30.460.40">
    <property type="match status" value="1"/>
</dbReference>
<dbReference type="InterPro" id="IPR043519">
    <property type="entry name" value="NT_sf"/>
</dbReference>
<dbReference type="OrthoDB" id="9800567at2"/>
<dbReference type="SUPFAM" id="SSF81301">
    <property type="entry name" value="Nucleotidyltransferase"/>
    <property type="match status" value="1"/>
</dbReference>
<keyword evidence="2" id="KW-1185">Reference proteome</keyword>
<dbReference type="Pfam" id="PF10706">
    <property type="entry name" value="Aminoglyc_resit"/>
    <property type="match status" value="1"/>
</dbReference>
<dbReference type="EMBL" id="OFSM01000044">
    <property type="protein sequence ID" value="SOY32274.1"/>
    <property type="molecule type" value="Genomic_DNA"/>
</dbReference>
<name>A0A2K4ZP65_9FIRM</name>
<protein>
    <submittedName>
        <fullName evidence="1">Lincosamide resistance protein</fullName>
    </submittedName>
</protein>
<accession>A0A2K4ZP65</accession>
<reference evidence="1 2" key="1">
    <citation type="submission" date="2018-01" db="EMBL/GenBank/DDBJ databases">
        <authorList>
            <person name="Gaut B.S."/>
            <person name="Morton B.R."/>
            <person name="Clegg M.T."/>
            <person name="Duvall M.R."/>
        </authorList>
    </citation>
    <scope>NUCLEOTIDE SEQUENCE [LARGE SCALE GENOMIC DNA]</scope>
    <source>
        <strain evidence="1">GP69</strain>
    </source>
</reference>
<gene>
    <name evidence="1" type="primary">linA</name>
    <name evidence="1" type="ORF">AMURIS_05032</name>
</gene>
<dbReference type="AlphaFoldDB" id="A0A2K4ZP65"/>
<dbReference type="Proteomes" id="UP000236311">
    <property type="component" value="Unassembled WGS sequence"/>
</dbReference>
<evidence type="ECO:0000313" key="1">
    <source>
        <dbReference type="EMBL" id="SOY32274.1"/>
    </source>
</evidence>
<proteinExistence type="predicted"/>
<dbReference type="InterPro" id="IPR019646">
    <property type="entry name" value="Aminoglyc_AdlTrfase"/>
</dbReference>
<evidence type="ECO:0000313" key="2">
    <source>
        <dbReference type="Proteomes" id="UP000236311"/>
    </source>
</evidence>
<organism evidence="1 2">
    <name type="scientific">Acetatifactor muris</name>
    <dbReference type="NCBI Taxonomy" id="879566"/>
    <lineage>
        <taxon>Bacteria</taxon>
        <taxon>Bacillati</taxon>
        <taxon>Bacillota</taxon>
        <taxon>Clostridia</taxon>
        <taxon>Lachnospirales</taxon>
        <taxon>Lachnospiraceae</taxon>
        <taxon>Acetatifactor</taxon>
    </lineage>
</organism>